<keyword evidence="3" id="KW-1185">Reference proteome</keyword>
<protein>
    <submittedName>
        <fullName evidence="2">Uncharacterized protein</fullName>
    </submittedName>
</protein>
<keyword evidence="1" id="KW-0812">Transmembrane</keyword>
<sequence>MISLHEIKHRIIRLILRCLIIPVPDEQIPINYLTGKYFQSLFKYDHNRLADQSVGIQWPTINDKRIQFAFVFLIFFIIRSFILANFIDNDDNLYLTIFGSGFRLLKGNTFSMEMTTCLLSITALTQWIVMFISTEANFFFKLNIIYVKQIYSLLDSQLNKRKRQKLIKRIAYQPDISLRLFIQFFCLIRISCTFGIPFGTGFTSMAIFIISDPKMNNIHVFYHSHLLYYGYSLFISFMWTIWAFIIVDLLVSIITLFPIILLILRYKSARLIEYVDYRIVRIKQNYDAKTKQRNQQQQINICIRQYIRSINLLIDEIFCQIHYWRLHLTTLYQSCTIIIGFFLYVLTSVKNEWIFRLCFIELIILSITMLFLYTKIAAKYVLQSKQIRIHDTQAIIPKYPINLRNHLKIQNHVTLIDTDSLIFTQCDGIKLGPIIQITIIAQIMAIKNFQFGYRKQQQQHKQSGAKLNI</sequence>
<reference evidence="2" key="2">
    <citation type="journal article" date="2022" name="Res Sq">
        <title>Comparative Genomics Reveals Insights into the Divergent Evolution of Astigmatic Mites and Household Pest Adaptations.</title>
        <authorList>
            <person name="Xiong Q."/>
            <person name="Wan A.T.-Y."/>
            <person name="Liu X.-Y."/>
            <person name="Fung C.S.-H."/>
            <person name="Xiao X."/>
            <person name="Malainual N."/>
            <person name="Hou J."/>
            <person name="Wang L."/>
            <person name="Wang M."/>
            <person name="Yang K."/>
            <person name="Cui Y."/>
            <person name="Leung E."/>
            <person name="Nong W."/>
            <person name="Shin S.-K."/>
            <person name="Au S."/>
            <person name="Jeong K.Y."/>
            <person name="Chew F.T."/>
            <person name="Hui J."/>
            <person name="Leung T.F."/>
            <person name="Tungtrongchitr A."/>
            <person name="Zhong N."/>
            <person name="Liu Z."/>
            <person name="Tsui S."/>
        </authorList>
    </citation>
    <scope>NUCLEOTIDE SEQUENCE</scope>
    <source>
        <strain evidence="2">Derf</strain>
        <tissue evidence="2">Whole organism</tissue>
    </source>
</reference>
<reference evidence="2" key="1">
    <citation type="submission" date="2013-05" db="EMBL/GenBank/DDBJ databases">
        <authorList>
            <person name="Yim A.K.Y."/>
            <person name="Chan T.F."/>
            <person name="Ji K.M."/>
            <person name="Liu X.Y."/>
            <person name="Zhou J.W."/>
            <person name="Li R.Q."/>
            <person name="Yang K.Y."/>
            <person name="Li J."/>
            <person name="Li M."/>
            <person name="Law P.T.W."/>
            <person name="Wu Y.L."/>
            <person name="Cai Z.L."/>
            <person name="Qin H."/>
            <person name="Bao Y."/>
            <person name="Leung R.K.K."/>
            <person name="Ng P.K.S."/>
            <person name="Zou J."/>
            <person name="Zhong X.J."/>
            <person name="Ran P.X."/>
            <person name="Zhong N.S."/>
            <person name="Liu Z.G."/>
            <person name="Tsui S.K.W."/>
        </authorList>
    </citation>
    <scope>NUCLEOTIDE SEQUENCE</scope>
    <source>
        <strain evidence="2">Derf</strain>
        <tissue evidence="2">Whole organism</tissue>
    </source>
</reference>
<dbReference type="EMBL" id="ASGP02000001">
    <property type="protein sequence ID" value="KAH9527145.1"/>
    <property type="molecule type" value="Genomic_DNA"/>
</dbReference>
<evidence type="ECO:0000256" key="1">
    <source>
        <dbReference type="SAM" id="Phobius"/>
    </source>
</evidence>
<evidence type="ECO:0000313" key="3">
    <source>
        <dbReference type="Proteomes" id="UP000790347"/>
    </source>
</evidence>
<feature type="transmembrane region" description="Helical" evidence="1">
    <location>
        <begin position="353"/>
        <end position="373"/>
    </location>
</feature>
<keyword evidence="1" id="KW-0472">Membrane</keyword>
<feature type="transmembrane region" description="Helical" evidence="1">
    <location>
        <begin position="330"/>
        <end position="347"/>
    </location>
</feature>
<organism evidence="2 3">
    <name type="scientific">Dermatophagoides farinae</name>
    <name type="common">American house dust mite</name>
    <dbReference type="NCBI Taxonomy" id="6954"/>
    <lineage>
        <taxon>Eukaryota</taxon>
        <taxon>Metazoa</taxon>
        <taxon>Ecdysozoa</taxon>
        <taxon>Arthropoda</taxon>
        <taxon>Chelicerata</taxon>
        <taxon>Arachnida</taxon>
        <taxon>Acari</taxon>
        <taxon>Acariformes</taxon>
        <taxon>Sarcoptiformes</taxon>
        <taxon>Astigmata</taxon>
        <taxon>Psoroptidia</taxon>
        <taxon>Analgoidea</taxon>
        <taxon>Pyroglyphidae</taxon>
        <taxon>Dermatophagoidinae</taxon>
        <taxon>Dermatophagoides</taxon>
    </lineage>
</organism>
<comment type="caution">
    <text evidence="2">The sequence shown here is derived from an EMBL/GenBank/DDBJ whole genome shotgun (WGS) entry which is preliminary data.</text>
</comment>
<name>A0A922IBR4_DERFA</name>
<feature type="transmembrane region" description="Helical" evidence="1">
    <location>
        <begin position="68"/>
        <end position="87"/>
    </location>
</feature>
<feature type="transmembrane region" description="Helical" evidence="1">
    <location>
        <begin position="118"/>
        <end position="140"/>
    </location>
</feature>
<dbReference type="Proteomes" id="UP000790347">
    <property type="component" value="Unassembled WGS sequence"/>
</dbReference>
<gene>
    <name evidence="2" type="ORF">DERF_001185</name>
</gene>
<keyword evidence="1" id="KW-1133">Transmembrane helix</keyword>
<dbReference type="AlphaFoldDB" id="A0A922IBR4"/>
<proteinExistence type="predicted"/>
<accession>A0A922IBR4</accession>
<feature type="transmembrane region" description="Helical" evidence="1">
    <location>
        <begin position="186"/>
        <end position="211"/>
    </location>
</feature>
<feature type="transmembrane region" description="Helical" evidence="1">
    <location>
        <begin position="231"/>
        <end position="264"/>
    </location>
</feature>
<evidence type="ECO:0000313" key="2">
    <source>
        <dbReference type="EMBL" id="KAH9527145.1"/>
    </source>
</evidence>